<keyword evidence="2" id="KW-1185">Reference proteome</keyword>
<dbReference type="Proteomes" id="UP000014680">
    <property type="component" value="Unassembled WGS sequence"/>
</dbReference>
<reference evidence="1 2" key="1">
    <citation type="submission" date="2012-10" db="EMBL/GenBank/DDBJ databases">
        <authorList>
            <person name="Zafar N."/>
            <person name="Inman J."/>
            <person name="Hall N."/>
            <person name="Lorenzi H."/>
            <person name="Caler E."/>
        </authorList>
    </citation>
    <scope>NUCLEOTIDE SEQUENCE [LARGE SCALE GENOMIC DNA]</scope>
    <source>
        <strain evidence="1 2">IP1</strain>
    </source>
</reference>
<accession>A0A0A1UEA0</accession>
<evidence type="ECO:0000313" key="1">
    <source>
        <dbReference type="EMBL" id="ELP94921.1"/>
    </source>
</evidence>
<dbReference type="OrthoDB" id="20018at2759"/>
<dbReference type="GeneID" id="14893918"/>
<organism evidence="1 2">
    <name type="scientific">Entamoeba invadens IP1</name>
    <dbReference type="NCBI Taxonomy" id="370355"/>
    <lineage>
        <taxon>Eukaryota</taxon>
        <taxon>Amoebozoa</taxon>
        <taxon>Evosea</taxon>
        <taxon>Archamoebae</taxon>
        <taxon>Mastigamoebida</taxon>
        <taxon>Entamoebidae</taxon>
        <taxon>Entamoeba</taxon>
    </lineage>
</organism>
<dbReference type="VEuPathDB" id="AmoebaDB:EIN_250150"/>
<sequence length="122" mass="13868">MESIVAEHRNMSEKLRAENCLLREKASRSLGELMVNTRNNSIVPVAKLIDNETEIEALTKQLQINAIALSKQTRQWTQSIKNLEDTLNELGNLEIVGKTMETNLNEIDNAVRKLVTEKYTSK</sequence>
<dbReference type="OMA" id="LMINTRN"/>
<evidence type="ECO:0000313" key="2">
    <source>
        <dbReference type="Proteomes" id="UP000014680"/>
    </source>
</evidence>
<name>A0A0A1UEA0_ENTIV</name>
<dbReference type="KEGG" id="eiv:EIN_250150"/>
<proteinExistence type="predicted"/>
<protein>
    <submittedName>
        <fullName evidence="1">Uncharacterized protein</fullName>
    </submittedName>
</protein>
<dbReference type="AlphaFoldDB" id="A0A0A1UEA0"/>
<gene>
    <name evidence="1" type="ORF">EIN_250150</name>
</gene>
<dbReference type="Pfam" id="PF06320">
    <property type="entry name" value="GCN5L1"/>
    <property type="match status" value="1"/>
</dbReference>
<dbReference type="RefSeq" id="XP_004261692.1">
    <property type="nucleotide sequence ID" value="XM_004261644.1"/>
</dbReference>
<dbReference type="EMBL" id="KB206169">
    <property type="protein sequence ID" value="ELP94921.1"/>
    <property type="molecule type" value="Genomic_DNA"/>
</dbReference>